<reference evidence="3" key="1">
    <citation type="journal article" date="2019" name="Int. J. Syst. Evol. Microbiol.">
        <title>The Global Catalogue of Microorganisms (GCM) 10K type strain sequencing project: providing services to taxonomists for standard genome sequencing and annotation.</title>
        <authorList>
            <consortium name="The Broad Institute Genomics Platform"/>
            <consortium name="The Broad Institute Genome Sequencing Center for Infectious Disease"/>
            <person name="Wu L."/>
            <person name="Ma J."/>
        </authorList>
    </citation>
    <scope>NUCLEOTIDE SEQUENCE [LARGE SCALE GENOMIC DNA]</scope>
    <source>
        <strain evidence="3">NBRC 110140</strain>
    </source>
</reference>
<keyword evidence="3" id="KW-1185">Reference proteome</keyword>
<name>A0ABQ5VW30_9RHOB</name>
<gene>
    <name evidence="2" type="ORF">GCM10007939_19130</name>
</gene>
<accession>A0ABQ5VW30</accession>
<dbReference type="EMBL" id="BSNN01000004">
    <property type="protein sequence ID" value="GLQ35630.1"/>
    <property type="molecule type" value="Genomic_DNA"/>
</dbReference>
<evidence type="ECO:0000313" key="3">
    <source>
        <dbReference type="Proteomes" id="UP001156694"/>
    </source>
</evidence>
<dbReference type="CDD" id="cd06578">
    <property type="entry name" value="HemD"/>
    <property type="match status" value="1"/>
</dbReference>
<comment type="caution">
    <text evidence="2">The sequence shown here is derived from an EMBL/GenBank/DDBJ whole genome shotgun (WGS) entry which is preliminary data.</text>
</comment>
<evidence type="ECO:0000259" key="1">
    <source>
        <dbReference type="Pfam" id="PF02602"/>
    </source>
</evidence>
<dbReference type="InterPro" id="IPR036108">
    <property type="entry name" value="4pyrrol_syn_uPrphyn_synt_sf"/>
</dbReference>
<organism evidence="2 3">
    <name type="scientific">Amylibacter marinus</name>
    <dbReference type="NCBI Taxonomy" id="1475483"/>
    <lineage>
        <taxon>Bacteria</taxon>
        <taxon>Pseudomonadati</taxon>
        <taxon>Pseudomonadota</taxon>
        <taxon>Alphaproteobacteria</taxon>
        <taxon>Rhodobacterales</taxon>
        <taxon>Paracoccaceae</taxon>
        <taxon>Amylibacter</taxon>
    </lineage>
</organism>
<dbReference type="SUPFAM" id="SSF69618">
    <property type="entry name" value="HemD-like"/>
    <property type="match status" value="1"/>
</dbReference>
<dbReference type="Pfam" id="PF02602">
    <property type="entry name" value="HEM4"/>
    <property type="match status" value="1"/>
</dbReference>
<dbReference type="InterPro" id="IPR003754">
    <property type="entry name" value="4pyrrol_synth_uPrphyn_synth"/>
</dbReference>
<dbReference type="RefSeq" id="WP_284378309.1">
    <property type="nucleotide sequence ID" value="NZ_BSNN01000004.1"/>
</dbReference>
<feature type="domain" description="Tetrapyrrole biosynthesis uroporphyrinogen III synthase" evidence="1">
    <location>
        <begin position="55"/>
        <end position="216"/>
    </location>
</feature>
<protein>
    <recommendedName>
        <fullName evidence="1">Tetrapyrrole biosynthesis uroporphyrinogen III synthase domain-containing protein</fullName>
    </recommendedName>
</protein>
<dbReference type="Gene3D" id="3.40.50.10090">
    <property type="match status" value="1"/>
</dbReference>
<evidence type="ECO:0000313" key="2">
    <source>
        <dbReference type="EMBL" id="GLQ35630.1"/>
    </source>
</evidence>
<proteinExistence type="predicted"/>
<sequence length="223" mass="24166">MTQTPATILMTRPARQAQDFIRAFEQVTDLSPPVIYAPALDIEPIEFNPSGLWPAIFTSMHALDAYCTIALARGDVVVVGEILAEAARGQGFTVIGTFATAHELAQNLPDRAQYYRGEQVSVDLGAAAIGLGTTLFETQVYRQGFRPLTHRALESLRAGAIVPIFSHNSALNICAQIPHGIEPTFVVISDHAAKPLVEWGFSHIVVAHAPTRGAMISALRTYF</sequence>
<dbReference type="Proteomes" id="UP001156694">
    <property type="component" value="Unassembled WGS sequence"/>
</dbReference>